<reference evidence="8" key="1">
    <citation type="submission" date="2014-11" db="EMBL/GenBank/DDBJ databases">
        <authorList>
            <person name="Malar M.C."/>
            <person name="Sen D."/>
            <person name="Tripathy S."/>
        </authorList>
    </citation>
    <scope>NUCLEOTIDE SEQUENCE</scope>
    <source>
        <strain evidence="8">BDU141951</strain>
    </source>
</reference>
<accession>A0A0C1Y8U3</accession>
<dbReference type="InterPro" id="IPR000515">
    <property type="entry name" value="MetI-like"/>
</dbReference>
<evidence type="ECO:0000313" key="8">
    <source>
        <dbReference type="EMBL" id="NEV68924.1"/>
    </source>
</evidence>
<keyword evidence="5" id="KW-0812">Transmembrane</keyword>
<comment type="caution">
    <text evidence="8">The sequence shown here is derived from an EMBL/GenBank/DDBJ whole genome shotgun (WGS) entry which is preliminary data.</text>
</comment>
<evidence type="ECO:0000256" key="5">
    <source>
        <dbReference type="ARBA" id="ARBA00022692"/>
    </source>
</evidence>
<sequence>MTSTTPNSAAADVTAKPKAIAKNWDGLKPYLLAAPQTIALCVFLVFPILLIGVVSFWEFNGYSMTPAFTLDNYISVFSSDVTLRTYVNTFKFVGMVWLATLLIGYPVAYFLSFHVKKLKWQVLLFLICTIPFWTSNIIRMISWVPLLGKEGLVNQMLMGIGLIDAPLEFLLYSDFAVVLGMVHLYIIFMIAPIFNSLMRIDRTLITAAEDMGASGFNVFKEIVLPLSAPGIAIGSIFVVTLVMGEFITVRLMGGGQAASIGKLIQTQIGSLQYPLAAANAIILLCVTLLLVFSILRVVNIRKEL</sequence>
<dbReference type="AlphaFoldDB" id="A0A0C1Y8U3"/>
<dbReference type="InterPro" id="IPR035906">
    <property type="entry name" value="MetI-like_sf"/>
</dbReference>
<name>A0A0C1Y8U3_9CYAN</name>
<protein>
    <submittedName>
        <fullName evidence="8">ABC transporter permease</fullName>
    </submittedName>
</protein>
<dbReference type="PANTHER" id="PTHR42929">
    <property type="entry name" value="INNER MEMBRANE ABC TRANSPORTER PERMEASE PROTEIN YDCU-RELATED-RELATED"/>
    <property type="match status" value="1"/>
</dbReference>
<organism evidence="8">
    <name type="scientific">Lyngbya confervoides BDU141951</name>
    <dbReference type="NCBI Taxonomy" id="1574623"/>
    <lineage>
        <taxon>Bacteria</taxon>
        <taxon>Bacillati</taxon>
        <taxon>Cyanobacteriota</taxon>
        <taxon>Cyanophyceae</taxon>
        <taxon>Oscillatoriophycideae</taxon>
        <taxon>Oscillatoriales</taxon>
        <taxon>Microcoleaceae</taxon>
        <taxon>Lyngbya</taxon>
    </lineage>
</organism>
<evidence type="ECO:0000256" key="1">
    <source>
        <dbReference type="ARBA" id="ARBA00004651"/>
    </source>
</evidence>
<dbReference type="Gene3D" id="1.10.3720.10">
    <property type="entry name" value="MetI-like"/>
    <property type="match status" value="1"/>
</dbReference>
<keyword evidence="4" id="KW-1003">Cell membrane</keyword>
<reference evidence="8" key="2">
    <citation type="journal article" date="2015" name="Genome Announc.">
        <title>Draft Genome Sequence of Filamentous Marine Cyanobacterium Lyngbya confervoides Strain BDU141951.</title>
        <authorList>
            <person name="Chandrababunaidu M.M."/>
            <person name="Sen D."/>
            <person name="Tripathy S."/>
        </authorList>
    </citation>
    <scope>NUCLEOTIDE SEQUENCE</scope>
    <source>
        <strain evidence="8">BDU141951</strain>
    </source>
</reference>
<evidence type="ECO:0000256" key="4">
    <source>
        <dbReference type="ARBA" id="ARBA00022475"/>
    </source>
</evidence>
<keyword evidence="6" id="KW-1133">Transmembrane helix</keyword>
<dbReference type="PROSITE" id="PS50928">
    <property type="entry name" value="ABC_TM1"/>
    <property type="match status" value="1"/>
</dbReference>
<dbReference type="PANTHER" id="PTHR42929:SF1">
    <property type="entry name" value="INNER MEMBRANE ABC TRANSPORTER PERMEASE PROTEIN YDCU-RELATED"/>
    <property type="match status" value="1"/>
</dbReference>
<dbReference type="CDD" id="cd06261">
    <property type="entry name" value="TM_PBP2"/>
    <property type="match status" value="1"/>
</dbReference>
<evidence type="ECO:0000256" key="7">
    <source>
        <dbReference type="ARBA" id="ARBA00023136"/>
    </source>
</evidence>
<reference evidence="8" key="3">
    <citation type="submission" date="2020-02" db="EMBL/GenBank/DDBJ databases">
        <authorList>
            <person name="Sarangi A.N."/>
            <person name="Ghosh S."/>
            <person name="Mukherjee M."/>
            <person name="Tripathy S."/>
        </authorList>
    </citation>
    <scope>NUCLEOTIDE SEQUENCE</scope>
    <source>
        <strain evidence="8">BDU141951</strain>
    </source>
</reference>
<evidence type="ECO:0000256" key="2">
    <source>
        <dbReference type="ARBA" id="ARBA00007069"/>
    </source>
</evidence>
<keyword evidence="7" id="KW-0472">Membrane</keyword>
<keyword evidence="3" id="KW-0813">Transport</keyword>
<proteinExistence type="inferred from homology"/>
<gene>
    <name evidence="8" type="ORF">QQ91_017645</name>
</gene>
<comment type="similarity">
    <text evidence="2">Belongs to the binding-protein-dependent transport system permease family. CysTW subfamily.</text>
</comment>
<dbReference type="SUPFAM" id="SSF161098">
    <property type="entry name" value="MetI-like"/>
    <property type="match status" value="1"/>
</dbReference>
<dbReference type="EMBL" id="JTHE02000003">
    <property type="protein sequence ID" value="NEV68924.1"/>
    <property type="molecule type" value="Genomic_DNA"/>
</dbReference>
<comment type="subcellular location">
    <subcellularLocation>
        <location evidence="1">Cell membrane</location>
        <topology evidence="1">Multi-pass membrane protein</topology>
    </subcellularLocation>
</comment>
<dbReference type="GO" id="GO:0055085">
    <property type="term" value="P:transmembrane transport"/>
    <property type="evidence" value="ECO:0007669"/>
    <property type="project" value="InterPro"/>
</dbReference>
<evidence type="ECO:0000256" key="3">
    <source>
        <dbReference type="ARBA" id="ARBA00022448"/>
    </source>
</evidence>
<dbReference type="GO" id="GO:0005886">
    <property type="term" value="C:plasma membrane"/>
    <property type="evidence" value="ECO:0007669"/>
    <property type="project" value="UniProtKB-SubCell"/>
</dbReference>
<evidence type="ECO:0000256" key="6">
    <source>
        <dbReference type="ARBA" id="ARBA00022989"/>
    </source>
</evidence>